<protein>
    <submittedName>
        <fullName evidence="1">Uncharacterized protein</fullName>
    </submittedName>
</protein>
<gene>
    <name evidence="1" type="ORF">BGZ95_007621</name>
</gene>
<dbReference type="EMBL" id="JAAAIL010000378">
    <property type="protein sequence ID" value="KAG0276375.1"/>
    <property type="molecule type" value="Genomic_DNA"/>
</dbReference>
<dbReference type="Proteomes" id="UP001194580">
    <property type="component" value="Unassembled WGS sequence"/>
</dbReference>
<comment type="caution">
    <text evidence="1">The sequence shown here is derived from an EMBL/GenBank/DDBJ whole genome shotgun (WGS) entry which is preliminary data.</text>
</comment>
<accession>A0AAD4H8X2</accession>
<evidence type="ECO:0000313" key="2">
    <source>
        <dbReference type="Proteomes" id="UP001194580"/>
    </source>
</evidence>
<keyword evidence="2" id="KW-1185">Reference proteome</keyword>
<evidence type="ECO:0000313" key="1">
    <source>
        <dbReference type="EMBL" id="KAG0276375.1"/>
    </source>
</evidence>
<sequence>MTVSDSVLLPKLFSKDLVSLGQLLRNPLVPNTDTFRGGCALVDETDISSADPEENFEAIVSVGKNGWLDIGLTRLLGTKLGGRKTSMLSIKAKSLEYITLKDSVDVLRRISCSDDAKRWINDMVRYKTPCYLVVGIQTLCMAEFTRVVLKEGVAGGYITMPLEATAQIPVHINGNISAHHFGRSMGKTSGVFGIQVLRLDPRIVQVGEIGLKSDVSWKWSYERIKATQKVEEKQLDIALKGVAMDELIELMCEDAKDEDEDEDD</sequence>
<name>A0AAD4H8X2_9FUNG</name>
<dbReference type="AlphaFoldDB" id="A0AAD4H8X2"/>
<reference evidence="1" key="1">
    <citation type="journal article" date="2020" name="Fungal Divers.">
        <title>Resolving the Mortierellaceae phylogeny through synthesis of multi-gene phylogenetics and phylogenomics.</title>
        <authorList>
            <person name="Vandepol N."/>
            <person name="Liber J."/>
            <person name="Desiro A."/>
            <person name="Na H."/>
            <person name="Kennedy M."/>
            <person name="Barry K."/>
            <person name="Grigoriev I.V."/>
            <person name="Miller A.N."/>
            <person name="O'Donnell K."/>
            <person name="Stajich J.E."/>
            <person name="Bonito G."/>
        </authorList>
    </citation>
    <scope>NUCLEOTIDE SEQUENCE</scope>
    <source>
        <strain evidence="1">NRRL 28262</strain>
    </source>
</reference>
<proteinExistence type="predicted"/>
<organism evidence="1 2">
    <name type="scientific">Linnemannia exigua</name>
    <dbReference type="NCBI Taxonomy" id="604196"/>
    <lineage>
        <taxon>Eukaryota</taxon>
        <taxon>Fungi</taxon>
        <taxon>Fungi incertae sedis</taxon>
        <taxon>Mucoromycota</taxon>
        <taxon>Mortierellomycotina</taxon>
        <taxon>Mortierellomycetes</taxon>
        <taxon>Mortierellales</taxon>
        <taxon>Mortierellaceae</taxon>
        <taxon>Linnemannia</taxon>
    </lineage>
</organism>